<dbReference type="InterPro" id="IPR037523">
    <property type="entry name" value="VOC_core"/>
</dbReference>
<comment type="similarity">
    <text evidence="1">Belongs to the bleomycin resistance protein family.</text>
</comment>
<dbReference type="CDD" id="cd08349">
    <property type="entry name" value="BLMA_like"/>
    <property type="match status" value="1"/>
</dbReference>
<accession>A0ABQ2F1Q7</accession>
<keyword evidence="3" id="KW-0046">Antibiotic resistance</keyword>
<dbReference type="PROSITE" id="PS51819">
    <property type="entry name" value="VOC"/>
    <property type="match status" value="1"/>
</dbReference>
<dbReference type="Proteomes" id="UP000647587">
    <property type="component" value="Unassembled WGS sequence"/>
</dbReference>
<gene>
    <name evidence="5" type="ORF">GCM10008955_26780</name>
</gene>
<evidence type="ECO:0000256" key="1">
    <source>
        <dbReference type="ARBA" id="ARBA00011051"/>
    </source>
</evidence>
<proteinExistence type="inferred from homology"/>
<name>A0ABQ2F1Q7_9DEIO</name>
<evidence type="ECO:0000313" key="5">
    <source>
        <dbReference type="EMBL" id="GGK31591.1"/>
    </source>
</evidence>
<dbReference type="Pfam" id="PF00903">
    <property type="entry name" value="Glyoxalase"/>
    <property type="match status" value="1"/>
</dbReference>
<evidence type="ECO:0000259" key="4">
    <source>
        <dbReference type="PROSITE" id="PS51819"/>
    </source>
</evidence>
<evidence type="ECO:0000313" key="6">
    <source>
        <dbReference type="Proteomes" id="UP000647587"/>
    </source>
</evidence>
<feature type="domain" description="VOC" evidence="4">
    <location>
        <begin position="12"/>
        <end position="140"/>
    </location>
</feature>
<evidence type="ECO:0000256" key="2">
    <source>
        <dbReference type="ARBA" id="ARBA00021572"/>
    </source>
</evidence>
<dbReference type="InterPro" id="IPR000335">
    <property type="entry name" value="Bleomycin-R"/>
</dbReference>
<keyword evidence="6" id="KW-1185">Reference proteome</keyword>
<reference evidence="6" key="1">
    <citation type="journal article" date="2019" name="Int. J. Syst. Evol. Microbiol.">
        <title>The Global Catalogue of Microorganisms (GCM) 10K type strain sequencing project: providing services to taxonomists for standard genome sequencing and annotation.</title>
        <authorList>
            <consortium name="The Broad Institute Genomics Platform"/>
            <consortium name="The Broad Institute Genome Sequencing Center for Infectious Disease"/>
            <person name="Wu L."/>
            <person name="Ma J."/>
        </authorList>
    </citation>
    <scope>NUCLEOTIDE SEQUENCE [LARGE SCALE GENOMIC DNA]</scope>
    <source>
        <strain evidence="6">JCM 30331</strain>
    </source>
</reference>
<dbReference type="Gene3D" id="3.10.180.10">
    <property type="entry name" value="2,3-Dihydroxybiphenyl 1,2-Dioxygenase, domain 1"/>
    <property type="match status" value="1"/>
</dbReference>
<comment type="caution">
    <text evidence="5">The sequence shown here is derived from an EMBL/GenBank/DDBJ whole genome shotgun (WGS) entry which is preliminary data.</text>
</comment>
<sequence length="148" mass="16547">MSEANGKTPTGGFNALVPEFDVFDLQQSLDFWCDGLGFGLAYQRPEQGFAYLERDGAQVMLTVITGEWQTGPLEYPLGRGINFEIGVAQINPLLEGLERISWPLFVSPREKWRVTGDRESGNREFLVQDPNGYLLRFSESLGTRPVTG</sequence>
<dbReference type="InterPro" id="IPR004360">
    <property type="entry name" value="Glyas_Fos-R_dOase_dom"/>
</dbReference>
<dbReference type="EMBL" id="BMPP01000011">
    <property type="protein sequence ID" value="GGK31591.1"/>
    <property type="molecule type" value="Genomic_DNA"/>
</dbReference>
<protein>
    <recommendedName>
        <fullName evidence="2">Bleomycin resistance protein</fullName>
    </recommendedName>
</protein>
<dbReference type="SUPFAM" id="SSF54593">
    <property type="entry name" value="Glyoxalase/Bleomycin resistance protein/Dihydroxybiphenyl dioxygenase"/>
    <property type="match status" value="1"/>
</dbReference>
<evidence type="ECO:0000256" key="3">
    <source>
        <dbReference type="ARBA" id="ARBA00023251"/>
    </source>
</evidence>
<dbReference type="InterPro" id="IPR029068">
    <property type="entry name" value="Glyas_Bleomycin-R_OHBP_Dase"/>
</dbReference>
<organism evidence="5 6">
    <name type="scientific">Deinococcus malanensis</name>
    <dbReference type="NCBI Taxonomy" id="1706855"/>
    <lineage>
        <taxon>Bacteria</taxon>
        <taxon>Thermotogati</taxon>
        <taxon>Deinococcota</taxon>
        <taxon>Deinococci</taxon>
        <taxon>Deinococcales</taxon>
        <taxon>Deinococcaceae</taxon>
        <taxon>Deinococcus</taxon>
    </lineage>
</organism>